<dbReference type="SUPFAM" id="SSF55486">
    <property type="entry name" value="Metalloproteases ('zincins'), catalytic domain"/>
    <property type="match status" value="1"/>
</dbReference>
<keyword evidence="12" id="KW-0472">Membrane</keyword>
<dbReference type="Gene3D" id="2.60.40.1910">
    <property type="match status" value="1"/>
</dbReference>
<comment type="similarity">
    <text evidence="2 18">Belongs to the peptidase M1 family.</text>
</comment>
<protein>
    <recommendedName>
        <fullName evidence="18">Aminopeptidase</fullName>
        <ecNumber evidence="18">3.4.11.-</ecNumber>
    </recommendedName>
</protein>
<proteinExistence type="inferred from homology"/>
<dbReference type="Proteomes" id="UP000001819">
    <property type="component" value="Chromosome 3"/>
</dbReference>
<dbReference type="InterPro" id="IPR014782">
    <property type="entry name" value="Peptidase_M1_dom"/>
</dbReference>
<feature type="binding site" evidence="16">
    <location>
        <position position="357"/>
    </location>
    <ligand>
        <name>Zn(2+)</name>
        <dbReference type="ChEBI" id="CHEBI:29105"/>
        <note>catalytic</note>
    </ligand>
</feature>
<name>A0A6I8VSJ5_DROPS</name>
<dbReference type="InterPro" id="IPR001930">
    <property type="entry name" value="Peptidase_M1"/>
</dbReference>
<keyword evidence="4" id="KW-1003">Cell membrane</keyword>
<evidence type="ECO:0000256" key="13">
    <source>
        <dbReference type="ARBA" id="ARBA00023180"/>
    </source>
</evidence>
<keyword evidence="3 18" id="KW-0031">Aminopeptidase</keyword>
<dbReference type="Gene3D" id="1.10.390.10">
    <property type="entry name" value="Neutral Protease Domain 2"/>
    <property type="match status" value="1"/>
</dbReference>
<evidence type="ECO:0000256" key="14">
    <source>
        <dbReference type="ARBA" id="ARBA00023288"/>
    </source>
</evidence>
<dbReference type="InterPro" id="IPR042097">
    <property type="entry name" value="Aminopeptidase_N-like_N_sf"/>
</dbReference>
<evidence type="ECO:0000256" key="9">
    <source>
        <dbReference type="ARBA" id="ARBA00022801"/>
    </source>
</evidence>
<keyword evidence="6 18" id="KW-0645">Protease</keyword>
<dbReference type="PRINTS" id="PR00756">
    <property type="entry name" value="ALADIPTASE"/>
</dbReference>
<evidence type="ECO:0000256" key="8">
    <source>
        <dbReference type="ARBA" id="ARBA00022729"/>
    </source>
</evidence>
<dbReference type="FunCoup" id="A0A6I8VSJ5">
    <property type="interactions" value="72"/>
</dbReference>
<dbReference type="Gene3D" id="1.25.50.20">
    <property type="match status" value="1"/>
</dbReference>
<reference evidence="23" key="2">
    <citation type="submission" date="2025-08" db="UniProtKB">
        <authorList>
            <consortium name="RefSeq"/>
        </authorList>
    </citation>
    <scope>IDENTIFICATION</scope>
    <source>
        <strain evidence="23">MV-25-SWS-2005</strain>
        <tissue evidence="23">Whole body</tissue>
    </source>
</reference>
<evidence type="ECO:0000256" key="16">
    <source>
        <dbReference type="PIRSR" id="PIRSR634016-3"/>
    </source>
</evidence>
<keyword evidence="7 16" id="KW-0479">Metal-binding</keyword>
<dbReference type="Pfam" id="PF01433">
    <property type="entry name" value="Peptidase_M1"/>
    <property type="match status" value="1"/>
</dbReference>
<reference evidence="22" key="1">
    <citation type="submission" date="2024-06" db="UniProtKB">
        <authorList>
            <consortium name="RefSeq"/>
        </authorList>
    </citation>
    <scope>NUCLEOTIDE SEQUENCE [LARGE SCALE GENOMIC DNA]</scope>
    <source>
        <strain evidence="22">MV2-25</strain>
    </source>
</reference>
<keyword evidence="8" id="KW-0732">Signal</keyword>
<dbReference type="InterPro" id="IPR024571">
    <property type="entry name" value="ERAP1-like_C_dom"/>
</dbReference>
<feature type="domain" description="Aminopeptidase N-like N-terminal" evidence="21">
    <location>
        <begin position="56"/>
        <end position="248"/>
    </location>
</feature>
<dbReference type="GO" id="GO:0005615">
    <property type="term" value="C:extracellular space"/>
    <property type="evidence" value="ECO:0007669"/>
    <property type="project" value="TreeGrafter"/>
</dbReference>
<evidence type="ECO:0000256" key="12">
    <source>
        <dbReference type="ARBA" id="ARBA00023136"/>
    </source>
</evidence>
<dbReference type="InterPro" id="IPR045357">
    <property type="entry name" value="Aminopeptidase_N-like_N"/>
</dbReference>
<dbReference type="SUPFAM" id="SSF63737">
    <property type="entry name" value="Leukotriene A4 hydrolase N-terminal domain"/>
    <property type="match status" value="1"/>
</dbReference>
<evidence type="ECO:0000256" key="7">
    <source>
        <dbReference type="ARBA" id="ARBA00022723"/>
    </source>
</evidence>
<evidence type="ECO:0000256" key="15">
    <source>
        <dbReference type="PIRSR" id="PIRSR634016-1"/>
    </source>
</evidence>
<evidence type="ECO:0000259" key="19">
    <source>
        <dbReference type="Pfam" id="PF01433"/>
    </source>
</evidence>
<dbReference type="GO" id="GO:0043171">
    <property type="term" value="P:peptide catabolic process"/>
    <property type="evidence" value="ECO:0007669"/>
    <property type="project" value="TreeGrafter"/>
</dbReference>
<feature type="binding site" evidence="16">
    <location>
        <position position="380"/>
    </location>
    <ligand>
        <name>Zn(2+)</name>
        <dbReference type="ChEBI" id="CHEBI:29105"/>
        <note>catalytic</note>
    </ligand>
</feature>
<evidence type="ECO:0000313" key="23">
    <source>
        <dbReference type="RefSeq" id="XP_033234035.1"/>
    </source>
</evidence>
<keyword evidence="10 16" id="KW-0862">Zinc</keyword>
<evidence type="ECO:0000256" key="11">
    <source>
        <dbReference type="ARBA" id="ARBA00023049"/>
    </source>
</evidence>
<dbReference type="InterPro" id="IPR027268">
    <property type="entry name" value="Peptidase_M4/M1_CTD_sf"/>
</dbReference>
<keyword evidence="11 18" id="KW-0482">Metalloprotease</keyword>
<dbReference type="Gene3D" id="2.60.40.1730">
    <property type="entry name" value="tricorn interacting facor f3 domain"/>
    <property type="match status" value="1"/>
</dbReference>
<dbReference type="GO" id="GO:0005737">
    <property type="term" value="C:cytoplasm"/>
    <property type="evidence" value="ECO:0007669"/>
    <property type="project" value="TreeGrafter"/>
</dbReference>
<dbReference type="FunFam" id="1.10.390.10:FF:000013">
    <property type="entry name" value="Aminopeptidase N"/>
    <property type="match status" value="1"/>
</dbReference>
<organism evidence="22 23">
    <name type="scientific">Drosophila pseudoobscura pseudoobscura</name>
    <name type="common">Fruit fly</name>
    <dbReference type="NCBI Taxonomy" id="46245"/>
    <lineage>
        <taxon>Eukaryota</taxon>
        <taxon>Metazoa</taxon>
        <taxon>Ecdysozoa</taxon>
        <taxon>Arthropoda</taxon>
        <taxon>Hexapoda</taxon>
        <taxon>Insecta</taxon>
        <taxon>Pterygota</taxon>
        <taxon>Neoptera</taxon>
        <taxon>Endopterygota</taxon>
        <taxon>Diptera</taxon>
        <taxon>Brachycera</taxon>
        <taxon>Muscomorpha</taxon>
        <taxon>Ephydroidea</taxon>
        <taxon>Drosophilidae</taxon>
        <taxon>Drosophila</taxon>
        <taxon>Sophophora</taxon>
    </lineage>
</organism>
<dbReference type="GO" id="GO:0008270">
    <property type="term" value="F:zinc ion binding"/>
    <property type="evidence" value="ECO:0007669"/>
    <property type="project" value="UniProtKB-UniRule"/>
</dbReference>
<evidence type="ECO:0000259" key="21">
    <source>
        <dbReference type="Pfam" id="PF17900"/>
    </source>
</evidence>
<feature type="active site" description="Proton acceptor" evidence="15">
    <location>
        <position position="358"/>
    </location>
</feature>
<dbReference type="RefSeq" id="XP_033234035.1">
    <property type="nucleotide sequence ID" value="XM_033378144.1"/>
</dbReference>
<keyword evidence="22" id="KW-1185">Reference proteome</keyword>
<evidence type="ECO:0000259" key="20">
    <source>
        <dbReference type="Pfam" id="PF11838"/>
    </source>
</evidence>
<dbReference type="PANTHER" id="PTHR11533:SF253">
    <property type="entry name" value="AMINOPEPTIDASE-RELATED"/>
    <property type="match status" value="1"/>
</dbReference>
<dbReference type="FunFam" id="2.60.40.1910:FF:000008">
    <property type="entry name" value="Aminopeptidase"/>
    <property type="match status" value="1"/>
</dbReference>
<keyword evidence="13" id="KW-0325">Glycoprotein</keyword>
<dbReference type="GO" id="GO:0042277">
    <property type="term" value="F:peptide binding"/>
    <property type="evidence" value="ECO:0007669"/>
    <property type="project" value="TreeGrafter"/>
</dbReference>
<dbReference type="GO" id="GO:0005886">
    <property type="term" value="C:plasma membrane"/>
    <property type="evidence" value="ECO:0007669"/>
    <property type="project" value="UniProtKB-SubCell"/>
</dbReference>
<gene>
    <name evidence="23" type="primary">LOC4803710</name>
</gene>
<dbReference type="CDD" id="cd09601">
    <property type="entry name" value="M1_APN-Q_like"/>
    <property type="match status" value="1"/>
</dbReference>
<dbReference type="InParanoid" id="A0A6I8VSJ5"/>
<evidence type="ECO:0000256" key="5">
    <source>
        <dbReference type="ARBA" id="ARBA00022622"/>
    </source>
</evidence>
<feature type="domain" description="ERAP1-like C-terminal" evidence="20">
    <location>
        <begin position="596"/>
        <end position="914"/>
    </location>
</feature>
<keyword evidence="9 18" id="KW-0378">Hydrolase</keyword>
<evidence type="ECO:0000256" key="6">
    <source>
        <dbReference type="ARBA" id="ARBA00022670"/>
    </source>
</evidence>
<evidence type="ECO:0000256" key="1">
    <source>
        <dbReference type="ARBA" id="ARBA00004609"/>
    </source>
</evidence>
<evidence type="ECO:0000256" key="2">
    <source>
        <dbReference type="ARBA" id="ARBA00010136"/>
    </source>
</evidence>
<comment type="subcellular location">
    <subcellularLocation>
        <location evidence="1">Cell membrane</location>
        <topology evidence="1">Lipid-anchor</topology>
        <topology evidence="1">GPI-anchor</topology>
    </subcellularLocation>
</comment>
<dbReference type="PANTHER" id="PTHR11533">
    <property type="entry name" value="PROTEASE M1 ZINC METALLOPROTEASE"/>
    <property type="match status" value="1"/>
</dbReference>
<evidence type="ECO:0000313" key="22">
    <source>
        <dbReference type="Proteomes" id="UP000001819"/>
    </source>
</evidence>
<dbReference type="AlphaFoldDB" id="A0A6I8VSJ5"/>
<dbReference type="GO" id="GO:0098552">
    <property type="term" value="C:side of membrane"/>
    <property type="evidence" value="ECO:0007669"/>
    <property type="project" value="UniProtKB-KW"/>
</dbReference>
<dbReference type="GO" id="GO:0006508">
    <property type="term" value="P:proteolysis"/>
    <property type="evidence" value="ECO:0007669"/>
    <property type="project" value="UniProtKB-KW"/>
</dbReference>
<keyword evidence="5" id="KW-0336">GPI-anchor</keyword>
<evidence type="ECO:0000256" key="17">
    <source>
        <dbReference type="PIRSR" id="PIRSR634016-4"/>
    </source>
</evidence>
<dbReference type="InterPro" id="IPR034016">
    <property type="entry name" value="M1_APN-typ"/>
</dbReference>
<feature type="binding site" evidence="16">
    <location>
        <position position="361"/>
    </location>
    <ligand>
        <name>Zn(2+)</name>
        <dbReference type="ChEBI" id="CHEBI:29105"/>
        <note>catalytic</note>
    </ligand>
</feature>
<dbReference type="Pfam" id="PF17900">
    <property type="entry name" value="Peptidase_M1_N"/>
    <property type="match status" value="1"/>
</dbReference>
<dbReference type="Pfam" id="PF11838">
    <property type="entry name" value="ERAP1_C"/>
    <property type="match status" value="1"/>
</dbReference>
<evidence type="ECO:0000256" key="4">
    <source>
        <dbReference type="ARBA" id="ARBA00022475"/>
    </source>
</evidence>
<dbReference type="InterPro" id="IPR050344">
    <property type="entry name" value="Peptidase_M1_aminopeptidases"/>
</dbReference>
<keyword evidence="14" id="KW-0449">Lipoprotein</keyword>
<comment type="cofactor">
    <cofactor evidence="16 18">
        <name>Zn(2+)</name>
        <dbReference type="ChEBI" id="CHEBI:29105"/>
    </cofactor>
    <text evidence="16 18">Binds 1 zinc ion per subunit.</text>
</comment>
<dbReference type="GO" id="GO:0070006">
    <property type="term" value="F:metalloaminopeptidase activity"/>
    <property type="evidence" value="ECO:0007669"/>
    <property type="project" value="TreeGrafter"/>
</dbReference>
<feature type="site" description="Transition state stabilizer" evidence="17">
    <location>
        <position position="443"/>
    </location>
</feature>
<evidence type="ECO:0000256" key="10">
    <source>
        <dbReference type="ARBA" id="ARBA00022833"/>
    </source>
</evidence>
<sequence>MKPSAPECVQYGEHFWKFHCHSMLGSTSMYCLLLLLMPSASLAVYDHYRLPTALEPQHYDIRILTHLNASDLRFEGAVRIDLLVLQATRNITLHARNLRIDKSGISLTGGEERQCLSDMDIELNEVYDYYTLHLCRDLELGQTYQLTMHFESSLNATESGYYNSSYTDAASQEKHYLAVTQFSPTFARQAFPCFDEPLWKATFNVTLGYHKRYTGLSNMPILQCGKHESLLDYVWCEHEQLSRTSTYLVAFAVHDLTNAATVQSDTKNRVIFRNWLQPKAVDQANFSIAMAPRVIGYFEDLFRLDFPLRKIDQLAAPTHRFSAMENWGLVTFKEAKFVHSPNDLQVARDGKAKTLAHEYAHQWFGNLVTMKWWNDLWLKEGPSTYFAYLALDALQPDWGCGERFIGDDLERFFLQDSASSARAISREVKDPAQILGQFSEYVYKKGALIMRMLHKMIGEEAFLLAIRSYLSVHSFGNVEQAHLWQSMQAAAVEEKVLPPDFNLGRAMDSWTLQGGYPLVNAVRDYETGSVSLNQTRFYLEKGLREGAATGNCWWVPLSLVSQNDPDFERTRPQSWLECPTSAHTVELPLSTARNEWFILNPQVSVIYRVNYDEHNWRMIISTLANDPSFGGIPVYNRVQLMDDLMALGAVKLLSYDWAFDLFEYLQREEEFLPWKRSLGLLDRLGMLLSGRQATEFKVYMAKLLTAPYSRLPKLGAITSMASTNREVSLMRLIYAQACRYRVDDCVAQARQAFLRDSNGFLELPADLQEVAYCTAIEQGGEANFQHVMQLFRNSTNAPQQGIYASALGCSRNISLLGEFLDYTLQSEKEEVSDCYMLTVKTALTRENVAIEAADHILSHAKRLTEKFKKRQLTSLLQTLAGNLYRPEDSARLKEQLKDLKQFEEPLQKALDMVKVNQQWQRDCSGDFSQALGRHI</sequence>
<dbReference type="EC" id="3.4.11.-" evidence="18"/>
<evidence type="ECO:0000256" key="18">
    <source>
        <dbReference type="RuleBase" id="RU364040"/>
    </source>
</evidence>
<evidence type="ECO:0000256" key="3">
    <source>
        <dbReference type="ARBA" id="ARBA00022438"/>
    </source>
</evidence>
<feature type="domain" description="Peptidase M1 membrane alanine aminopeptidase" evidence="19">
    <location>
        <begin position="288"/>
        <end position="510"/>
    </location>
</feature>
<accession>A0A6I8VSJ5</accession>
<dbReference type="FunFam" id="2.60.40.1730:FF:000016">
    <property type="entry name" value="Aminopeptidase"/>
    <property type="match status" value="1"/>
</dbReference>